<feature type="domain" description="Tyrosine specific protein phosphatases" evidence="2">
    <location>
        <begin position="43"/>
        <end position="112"/>
    </location>
</feature>
<dbReference type="InterPro" id="IPR029021">
    <property type="entry name" value="Prot-tyrosine_phosphatase-like"/>
</dbReference>
<dbReference type="Proteomes" id="UP001283361">
    <property type="component" value="Unassembled WGS sequence"/>
</dbReference>
<dbReference type="GO" id="GO:0004725">
    <property type="term" value="F:protein tyrosine phosphatase activity"/>
    <property type="evidence" value="ECO:0007669"/>
    <property type="project" value="InterPro"/>
</dbReference>
<name>A0AAE1DU98_9GAST</name>
<evidence type="ECO:0000259" key="1">
    <source>
        <dbReference type="PROSITE" id="PS50055"/>
    </source>
</evidence>
<gene>
    <name evidence="3" type="ORF">RRG08_066747</name>
</gene>
<dbReference type="InterPro" id="IPR016130">
    <property type="entry name" value="Tyr_Pase_AS"/>
</dbReference>
<comment type="caution">
    <text evidence="3">The sequence shown here is derived from an EMBL/GenBank/DDBJ whole genome shotgun (WGS) entry which is preliminary data.</text>
</comment>
<protein>
    <submittedName>
        <fullName evidence="3">Uncharacterized protein</fullName>
    </submittedName>
</protein>
<dbReference type="PRINTS" id="PR00700">
    <property type="entry name" value="PRTYPHPHTASE"/>
</dbReference>
<dbReference type="Pfam" id="PF00102">
    <property type="entry name" value="Y_phosphatase"/>
    <property type="match status" value="1"/>
</dbReference>
<keyword evidence="4" id="KW-1185">Reference proteome</keyword>
<evidence type="ECO:0000259" key="2">
    <source>
        <dbReference type="PROSITE" id="PS50056"/>
    </source>
</evidence>
<proteinExistence type="predicted"/>
<dbReference type="PROSITE" id="PS50055">
    <property type="entry name" value="TYR_PHOSPHATASE_PTP"/>
    <property type="match status" value="1"/>
</dbReference>
<dbReference type="CDD" id="cd00047">
    <property type="entry name" value="PTPc"/>
    <property type="match status" value="1"/>
</dbReference>
<dbReference type="SUPFAM" id="SSF52799">
    <property type="entry name" value="(Phosphotyrosine protein) phosphatases II"/>
    <property type="match status" value="1"/>
</dbReference>
<evidence type="ECO:0000313" key="3">
    <source>
        <dbReference type="EMBL" id="KAK3781843.1"/>
    </source>
</evidence>
<dbReference type="PROSITE" id="PS00383">
    <property type="entry name" value="TYR_PHOSPHATASE_1"/>
    <property type="match status" value="1"/>
</dbReference>
<dbReference type="InterPro" id="IPR000242">
    <property type="entry name" value="PTP_cat"/>
</dbReference>
<dbReference type="SMART" id="SM00194">
    <property type="entry name" value="PTPc"/>
    <property type="match status" value="1"/>
</dbReference>
<dbReference type="PROSITE" id="PS50056">
    <property type="entry name" value="TYR_PHOSPHATASE_2"/>
    <property type="match status" value="1"/>
</dbReference>
<feature type="domain" description="Tyrosine-protein phosphatase" evidence="1">
    <location>
        <begin position="14"/>
        <end position="121"/>
    </location>
</feature>
<dbReference type="PANTHER" id="PTHR19134">
    <property type="entry name" value="RECEPTOR-TYPE TYROSINE-PROTEIN PHOSPHATASE"/>
    <property type="match status" value="1"/>
</dbReference>
<dbReference type="InterPro" id="IPR000387">
    <property type="entry name" value="Tyr_Pase_dom"/>
</dbReference>
<dbReference type="InterPro" id="IPR003595">
    <property type="entry name" value="Tyr_Pase_cat"/>
</dbReference>
<dbReference type="InterPro" id="IPR050348">
    <property type="entry name" value="Protein-Tyr_Phosphatase"/>
</dbReference>
<dbReference type="Gene3D" id="3.90.190.10">
    <property type="entry name" value="Protein tyrosine phosphatase superfamily"/>
    <property type="match status" value="1"/>
</dbReference>
<dbReference type="EMBL" id="JAWDGP010002583">
    <property type="protein sequence ID" value="KAK3781843.1"/>
    <property type="molecule type" value="Genomic_DNA"/>
</dbReference>
<dbReference type="AlphaFoldDB" id="A0AAE1DU98"/>
<evidence type="ECO:0000313" key="4">
    <source>
        <dbReference type="Proteomes" id="UP001283361"/>
    </source>
</evidence>
<accession>A0AAE1DU98</accession>
<dbReference type="SMART" id="SM00404">
    <property type="entry name" value="PTPc_motif"/>
    <property type="match status" value="1"/>
</dbReference>
<organism evidence="3 4">
    <name type="scientific">Elysia crispata</name>
    <name type="common">lettuce slug</name>
    <dbReference type="NCBI Taxonomy" id="231223"/>
    <lineage>
        <taxon>Eukaryota</taxon>
        <taxon>Metazoa</taxon>
        <taxon>Spiralia</taxon>
        <taxon>Lophotrochozoa</taxon>
        <taxon>Mollusca</taxon>
        <taxon>Gastropoda</taxon>
        <taxon>Heterobranchia</taxon>
        <taxon>Euthyneura</taxon>
        <taxon>Panpulmonata</taxon>
        <taxon>Sacoglossa</taxon>
        <taxon>Placobranchoidea</taxon>
        <taxon>Plakobranchidae</taxon>
        <taxon>Elysia</taxon>
    </lineage>
</organism>
<reference evidence="3" key="1">
    <citation type="journal article" date="2023" name="G3 (Bethesda)">
        <title>A reference genome for the long-term kleptoplast-retaining sea slug Elysia crispata morphotype clarki.</title>
        <authorList>
            <person name="Eastman K.E."/>
            <person name="Pendleton A.L."/>
            <person name="Shaikh M.A."/>
            <person name="Suttiyut T."/>
            <person name="Ogas R."/>
            <person name="Tomko P."/>
            <person name="Gavelis G."/>
            <person name="Widhalm J.R."/>
            <person name="Wisecaver J.H."/>
        </authorList>
    </citation>
    <scope>NUCLEOTIDE SEQUENCE</scope>
    <source>
        <strain evidence="3">ECLA1</strain>
    </source>
</reference>
<sequence length="169" mass="18745">MACLTHCNTGWSERSGETARDVTQFHFTAWPDKSVPDSPWGLVDFYHRVSATPGSAPLLVHCSAGVGRTGTFIALCQLLQEAEETGKMDFLAVLWRLRQDRVSMIQTVEQYVFLHWAALVGFTTVGTCVKVKDIVSKLQDLDDGGFKREFEVSLRAVHHSVSSLSPSQC</sequence>
<dbReference type="PANTHER" id="PTHR19134:SF449">
    <property type="entry name" value="TYROSINE-PROTEIN PHOSPHATASE 1"/>
    <property type="match status" value="1"/>
</dbReference>